<dbReference type="EMBL" id="LK056692">
    <property type="protein sequence ID" value="CDU25980.1"/>
    <property type="molecule type" value="Genomic_DNA"/>
</dbReference>
<protein>
    <submittedName>
        <fullName evidence="3">Uncharacterized protein</fullName>
    </submittedName>
</protein>
<feature type="compositionally biased region" description="Polar residues" evidence="1">
    <location>
        <begin position="239"/>
        <end position="248"/>
    </location>
</feature>
<reference evidence="3" key="1">
    <citation type="submission" date="2014-06" db="EMBL/GenBank/DDBJ databases">
        <authorList>
            <person name="Ju J."/>
            <person name="Zhang J."/>
        </authorList>
    </citation>
    <scope>NUCLEOTIDE SEQUENCE</scope>
    <source>
        <strain evidence="3">SscI8</strain>
    </source>
</reference>
<feature type="region of interest" description="Disordered" evidence="1">
    <location>
        <begin position="127"/>
        <end position="253"/>
    </location>
</feature>
<evidence type="ECO:0000256" key="1">
    <source>
        <dbReference type="SAM" id="MobiDB-lite"/>
    </source>
</evidence>
<evidence type="ECO:0000256" key="2">
    <source>
        <dbReference type="SAM" id="SignalP"/>
    </source>
</evidence>
<name>A0A127ZIN5_9BASI</name>
<dbReference type="AlphaFoldDB" id="A0A127ZIN5"/>
<feature type="compositionally biased region" description="Polar residues" evidence="1">
    <location>
        <begin position="159"/>
        <end position="177"/>
    </location>
</feature>
<feature type="signal peptide" evidence="2">
    <location>
        <begin position="1"/>
        <end position="19"/>
    </location>
</feature>
<accession>A0A127ZIN5</accession>
<gene>
    <name evidence="3" type="ORF">SPSC_06151</name>
</gene>
<evidence type="ECO:0000313" key="3">
    <source>
        <dbReference type="EMBL" id="CDU25980.1"/>
    </source>
</evidence>
<keyword evidence="2" id="KW-0732">Signal</keyword>
<feature type="chain" id="PRO_5007281357" evidence="2">
    <location>
        <begin position="20"/>
        <end position="279"/>
    </location>
</feature>
<sequence>MRLLILTLLLLSLALSINGAPTLLSHMEQMAAEASRPVSIRQQGFGFGLKNALRNWRAKFLRTNVSVRWVRAFASTDSSRASRNNGAFSIPEEDAIVPVERWGKGDLKLERPLQVSEASRLQRLKGLVGSSQEGSSSGGGAWMVKPQAGGPRSKAEYISSRQMPSKPQASSSRNSGEWNVMPWPGRPSSSGVLPAKPKYDGPSTLGELLTEPQDGTPLLRKPSVGSPGSSPFRSEEYSDSSTGETVNSPRGRWRLPSFKFWKRPSRNYSVLPKDPSQHR</sequence>
<proteinExistence type="predicted"/>
<organism evidence="3">
    <name type="scientific">Sporisorium scitamineum</name>
    <dbReference type="NCBI Taxonomy" id="49012"/>
    <lineage>
        <taxon>Eukaryota</taxon>
        <taxon>Fungi</taxon>
        <taxon>Dikarya</taxon>
        <taxon>Basidiomycota</taxon>
        <taxon>Ustilaginomycotina</taxon>
        <taxon>Ustilaginomycetes</taxon>
        <taxon>Ustilaginales</taxon>
        <taxon>Ustilaginaceae</taxon>
        <taxon>Sporisorium</taxon>
    </lineage>
</organism>